<dbReference type="Gene3D" id="3.40.30.10">
    <property type="entry name" value="Glutaredoxin"/>
    <property type="match status" value="1"/>
</dbReference>
<protein>
    <submittedName>
        <fullName evidence="4">Thiol-disulfide isomerase or thioredoxin</fullName>
    </submittedName>
</protein>
<dbReference type="SUPFAM" id="SSF52833">
    <property type="entry name" value="Thioredoxin-like"/>
    <property type="match status" value="1"/>
</dbReference>
<dbReference type="InterPro" id="IPR050553">
    <property type="entry name" value="Thioredoxin_ResA/DsbE_sf"/>
</dbReference>
<dbReference type="InterPro" id="IPR017937">
    <property type="entry name" value="Thioredoxin_CS"/>
</dbReference>
<dbReference type="InterPro" id="IPR036249">
    <property type="entry name" value="Thioredoxin-like_sf"/>
</dbReference>
<dbReference type="STRING" id="390241.SAMN04488023_11617"/>
<name>A0A1H9RZH1_9SPHI</name>
<feature type="chain" id="PRO_5011537359" evidence="2">
    <location>
        <begin position="20"/>
        <end position="239"/>
    </location>
</feature>
<dbReference type="PANTHER" id="PTHR42852">
    <property type="entry name" value="THIOL:DISULFIDE INTERCHANGE PROTEIN DSBE"/>
    <property type="match status" value="1"/>
</dbReference>
<evidence type="ECO:0000313" key="4">
    <source>
        <dbReference type="EMBL" id="SER77513.1"/>
    </source>
</evidence>
<dbReference type="InterPro" id="IPR013766">
    <property type="entry name" value="Thioredoxin_domain"/>
</dbReference>
<accession>A0A1H9RZH1</accession>
<dbReference type="GO" id="GO:0016209">
    <property type="term" value="F:antioxidant activity"/>
    <property type="evidence" value="ECO:0007669"/>
    <property type="project" value="InterPro"/>
</dbReference>
<keyword evidence="4" id="KW-0413">Isomerase</keyword>
<dbReference type="GO" id="GO:0016491">
    <property type="term" value="F:oxidoreductase activity"/>
    <property type="evidence" value="ECO:0007669"/>
    <property type="project" value="InterPro"/>
</dbReference>
<evidence type="ECO:0000256" key="1">
    <source>
        <dbReference type="ARBA" id="ARBA00023284"/>
    </source>
</evidence>
<keyword evidence="2" id="KW-0732">Signal</keyword>
<sequence length="239" mass="27394">MLKNTLFFLLTLVTLNLCAQNANPTRNMLNESTIVRGDDGMVYPYKTWKNLLLTGKYAIKNRGTFTDGGIPEYRIYELSKEEQQAHFNRMAKPRPSESFTEGEMFKGFKTTDINGNKFDLREATGKVIVLNFWFINCPPCKQEIPQLNELVAEYKDNADVVFLAIALDERYDLKAFLKTNPYHYNVVDGRAIANKYNIRLYPTHVVIDKTGKIKFSTVGLASNTMHWIKKSINESLTGK</sequence>
<dbReference type="Proteomes" id="UP000199572">
    <property type="component" value="Unassembled WGS sequence"/>
</dbReference>
<reference evidence="4 5" key="1">
    <citation type="submission" date="2016-10" db="EMBL/GenBank/DDBJ databases">
        <authorList>
            <person name="de Groot N.N."/>
        </authorList>
    </citation>
    <scope>NUCLEOTIDE SEQUENCE [LARGE SCALE GENOMIC DNA]</scope>
    <source>
        <strain evidence="4 5">DSM 18610</strain>
    </source>
</reference>
<dbReference type="CDD" id="cd02966">
    <property type="entry name" value="TlpA_like_family"/>
    <property type="match status" value="1"/>
</dbReference>
<feature type="signal peptide" evidence="2">
    <location>
        <begin position="1"/>
        <end position="19"/>
    </location>
</feature>
<dbReference type="InterPro" id="IPR000866">
    <property type="entry name" value="AhpC/TSA"/>
</dbReference>
<organism evidence="4 5">
    <name type="scientific">Pedobacter rhizosphaerae</name>
    <dbReference type="NCBI Taxonomy" id="390241"/>
    <lineage>
        <taxon>Bacteria</taxon>
        <taxon>Pseudomonadati</taxon>
        <taxon>Bacteroidota</taxon>
        <taxon>Sphingobacteriia</taxon>
        <taxon>Sphingobacteriales</taxon>
        <taxon>Sphingobacteriaceae</taxon>
        <taxon>Pedobacter</taxon>
    </lineage>
</organism>
<dbReference type="PROSITE" id="PS51352">
    <property type="entry name" value="THIOREDOXIN_2"/>
    <property type="match status" value="1"/>
</dbReference>
<dbReference type="AlphaFoldDB" id="A0A1H9RZH1"/>
<dbReference type="OrthoDB" id="9815205at2"/>
<evidence type="ECO:0000256" key="2">
    <source>
        <dbReference type="SAM" id="SignalP"/>
    </source>
</evidence>
<keyword evidence="1" id="KW-0676">Redox-active center</keyword>
<dbReference type="EMBL" id="FOGG01000016">
    <property type="protein sequence ID" value="SER77513.1"/>
    <property type="molecule type" value="Genomic_DNA"/>
</dbReference>
<dbReference type="GO" id="GO:0016853">
    <property type="term" value="F:isomerase activity"/>
    <property type="evidence" value="ECO:0007669"/>
    <property type="project" value="UniProtKB-KW"/>
</dbReference>
<dbReference type="PROSITE" id="PS00194">
    <property type="entry name" value="THIOREDOXIN_1"/>
    <property type="match status" value="1"/>
</dbReference>
<proteinExistence type="predicted"/>
<dbReference type="Pfam" id="PF00578">
    <property type="entry name" value="AhpC-TSA"/>
    <property type="match status" value="1"/>
</dbReference>
<gene>
    <name evidence="4" type="ORF">SAMN04488023_11617</name>
</gene>
<evidence type="ECO:0000259" key="3">
    <source>
        <dbReference type="PROSITE" id="PS51352"/>
    </source>
</evidence>
<dbReference type="RefSeq" id="WP_090885218.1">
    <property type="nucleotide sequence ID" value="NZ_FOGG01000016.1"/>
</dbReference>
<keyword evidence="5" id="KW-1185">Reference proteome</keyword>
<evidence type="ECO:0000313" key="5">
    <source>
        <dbReference type="Proteomes" id="UP000199572"/>
    </source>
</evidence>
<dbReference type="PANTHER" id="PTHR42852:SF17">
    <property type="entry name" value="THIOREDOXIN-LIKE PROTEIN HI_1115"/>
    <property type="match status" value="1"/>
</dbReference>
<feature type="domain" description="Thioredoxin" evidence="3">
    <location>
        <begin position="99"/>
        <end position="237"/>
    </location>
</feature>